<accession>A0A965ZJ14</accession>
<name>A0A965ZJ14_9SPHI</name>
<dbReference type="SUPFAM" id="SSF56935">
    <property type="entry name" value="Porins"/>
    <property type="match status" value="1"/>
</dbReference>
<dbReference type="RefSeq" id="WP_166586560.1">
    <property type="nucleotide sequence ID" value="NZ_WWEO01000043.1"/>
</dbReference>
<evidence type="ECO:0000256" key="2">
    <source>
        <dbReference type="ARBA" id="ARBA00023136"/>
    </source>
</evidence>
<dbReference type="InterPro" id="IPR036942">
    <property type="entry name" value="Beta-barrel_TonB_sf"/>
</dbReference>
<sequence>MKNVLSLLALLCIAATSYAQTATQTIKGVVLDSLKKQPMGYVTVALRHTKTNLPVKSMLSKDNGTFEFSNLPLKSYQLVLASVGFKNKVIDIDSTKKQINLGDILMAASTSDLKEVSVTAVRPIVKQEVDRIAYDVQADPSNKVETALDMMRKVPLVSVDASDNIKLKGNTDYKILINGKPSSLVARNPSDVLKAMPASNIEKIEVITTPPAKYEAEGLAGIINIITKKNADQGYNGSWTTRYNTVWGLGSNLNATVKQGKFGLNGYIGFNRQNKQTTQFGNTTNTIIPVVSSLQQTGTNYRDGGRNNYGSAELSYEIDTLNLLTGNIESYTYKFNQHSEQNSGQYDAEDVIQQGYRLANASSGNYHGTDLGLNYQLGFKHNKEQLLTMSYKYSSNGSTQDAANIFTERFNYGLPNYNQYNNSGTHEHTMQVDYVQPVKKVTIEAGGKAILRKNFSDFTSDTLSSITNQYVNNSLQTNNFDYQQNVYSAYNSYQVKWTKWTLKAGLRLEHTNVDAHFTSIGSVATQDYNNFIPSVSIQRQLKSSSINFGFSNRISRPNIWQLNPFVDASNPKYINVGNPALRPVVNHSFELNYSNFAKGSITAGISYSYANNTIQSVTTIRPDTVSVTTYENVGQNKRLGGNLNINYPITKKLNLNINSQLVYVWLKGTANNIFYSHKGIQGYIFGNAGYKFEKGWRVGVDGGVDSRYVLLQGKDNYWAGGSFSASKDFLKEKANIGIYVSNPWKKYRTNDSYNRTNEFEQTSYNQNYYRNIGFNFTYKFGRLNSQIKKNQRGIENDDSSGNRGGNH</sequence>
<gene>
    <name evidence="6" type="ORF">GSY63_14585</name>
</gene>
<keyword evidence="4" id="KW-0732">Signal</keyword>
<proteinExistence type="predicted"/>
<dbReference type="SUPFAM" id="SSF49464">
    <property type="entry name" value="Carboxypeptidase regulatory domain-like"/>
    <property type="match status" value="1"/>
</dbReference>
<feature type="domain" description="Outer membrane protein beta-barrel" evidence="5">
    <location>
        <begin position="382"/>
        <end position="778"/>
    </location>
</feature>
<dbReference type="AlphaFoldDB" id="A0A965ZJ14"/>
<dbReference type="Pfam" id="PF14905">
    <property type="entry name" value="OMP_b-brl_3"/>
    <property type="match status" value="1"/>
</dbReference>
<evidence type="ECO:0000313" key="7">
    <source>
        <dbReference type="Proteomes" id="UP000638732"/>
    </source>
</evidence>
<feature type="chain" id="PRO_5037627984" evidence="4">
    <location>
        <begin position="22"/>
        <end position="807"/>
    </location>
</feature>
<dbReference type="InterPro" id="IPR041700">
    <property type="entry name" value="OMP_b-brl_3"/>
</dbReference>
<evidence type="ECO:0000256" key="1">
    <source>
        <dbReference type="ARBA" id="ARBA00004442"/>
    </source>
</evidence>
<keyword evidence="3" id="KW-0998">Cell outer membrane</keyword>
<reference evidence="6" key="1">
    <citation type="submission" date="2020-01" db="EMBL/GenBank/DDBJ databases">
        <authorList>
            <person name="Seo Y.L."/>
        </authorList>
    </citation>
    <scope>NUCLEOTIDE SEQUENCE</scope>
    <source>
        <strain evidence="6">R11</strain>
    </source>
</reference>
<dbReference type="InterPro" id="IPR037066">
    <property type="entry name" value="Plug_dom_sf"/>
</dbReference>
<keyword evidence="7" id="KW-1185">Reference proteome</keyword>
<dbReference type="Gene3D" id="2.40.170.20">
    <property type="entry name" value="TonB-dependent receptor, beta-barrel domain"/>
    <property type="match status" value="1"/>
</dbReference>
<comment type="caution">
    <text evidence="6">The sequence shown here is derived from an EMBL/GenBank/DDBJ whole genome shotgun (WGS) entry which is preliminary data.</text>
</comment>
<dbReference type="Pfam" id="PF13715">
    <property type="entry name" value="CarbopepD_reg_2"/>
    <property type="match status" value="1"/>
</dbReference>
<organism evidence="6 7">
    <name type="scientific">Mucilaginibacter agri</name>
    <dbReference type="NCBI Taxonomy" id="2695265"/>
    <lineage>
        <taxon>Bacteria</taxon>
        <taxon>Pseudomonadati</taxon>
        <taxon>Bacteroidota</taxon>
        <taxon>Sphingobacteriia</taxon>
        <taxon>Sphingobacteriales</taxon>
        <taxon>Sphingobacteriaceae</taxon>
        <taxon>Mucilaginibacter</taxon>
    </lineage>
</organism>
<dbReference type="InterPro" id="IPR008969">
    <property type="entry name" value="CarboxyPept-like_regulatory"/>
</dbReference>
<evidence type="ECO:0000256" key="4">
    <source>
        <dbReference type="SAM" id="SignalP"/>
    </source>
</evidence>
<dbReference type="EMBL" id="WWEO01000043">
    <property type="protein sequence ID" value="NCD70591.1"/>
    <property type="molecule type" value="Genomic_DNA"/>
</dbReference>
<reference evidence="6" key="2">
    <citation type="submission" date="2020-10" db="EMBL/GenBank/DDBJ databases">
        <title>Mucilaginibacter sp. nov., isolated from soil.</title>
        <authorList>
            <person name="Jeon C.O."/>
        </authorList>
    </citation>
    <scope>NUCLEOTIDE SEQUENCE</scope>
    <source>
        <strain evidence="6">R11</strain>
    </source>
</reference>
<evidence type="ECO:0000313" key="6">
    <source>
        <dbReference type="EMBL" id="NCD70591.1"/>
    </source>
</evidence>
<dbReference type="GO" id="GO:0009279">
    <property type="term" value="C:cell outer membrane"/>
    <property type="evidence" value="ECO:0007669"/>
    <property type="project" value="UniProtKB-SubCell"/>
</dbReference>
<feature type="signal peptide" evidence="4">
    <location>
        <begin position="1"/>
        <end position="21"/>
    </location>
</feature>
<comment type="subcellular location">
    <subcellularLocation>
        <location evidence="1">Cell outer membrane</location>
    </subcellularLocation>
</comment>
<evidence type="ECO:0000256" key="3">
    <source>
        <dbReference type="ARBA" id="ARBA00023237"/>
    </source>
</evidence>
<keyword evidence="2" id="KW-0472">Membrane</keyword>
<evidence type="ECO:0000259" key="5">
    <source>
        <dbReference type="Pfam" id="PF14905"/>
    </source>
</evidence>
<dbReference type="Gene3D" id="2.170.130.10">
    <property type="entry name" value="TonB-dependent receptor, plug domain"/>
    <property type="match status" value="1"/>
</dbReference>
<keyword evidence="6" id="KW-0675">Receptor</keyword>
<dbReference type="Proteomes" id="UP000638732">
    <property type="component" value="Unassembled WGS sequence"/>
</dbReference>
<protein>
    <submittedName>
        <fullName evidence="6">TonB-dependent receptor</fullName>
    </submittedName>
</protein>